<dbReference type="GO" id="GO:0004017">
    <property type="term" value="F:AMP kinase activity"/>
    <property type="evidence" value="ECO:0007669"/>
    <property type="project" value="UniProtKB-UniRule"/>
</dbReference>
<comment type="similarity">
    <text evidence="5 6">Belongs to the adenylate kinase family.</text>
</comment>
<feature type="binding site" evidence="5">
    <location>
        <position position="32"/>
    </location>
    <ligand>
        <name>AMP</name>
        <dbReference type="ChEBI" id="CHEBI:456215"/>
    </ligand>
</feature>
<feature type="binding site" evidence="5">
    <location>
        <position position="93"/>
    </location>
    <ligand>
        <name>AMP</name>
        <dbReference type="ChEBI" id="CHEBI:456215"/>
    </ligand>
</feature>
<accession>A0A9D1QFP5</accession>
<reference evidence="8" key="2">
    <citation type="submission" date="2021-04" db="EMBL/GenBank/DDBJ databases">
        <authorList>
            <person name="Gilroy R."/>
        </authorList>
    </citation>
    <scope>NUCLEOTIDE SEQUENCE</scope>
    <source>
        <strain evidence="8">ChiBcec15-1070</strain>
    </source>
</reference>
<dbReference type="HAMAP" id="MF_00235">
    <property type="entry name" value="Adenylate_kinase_Adk"/>
    <property type="match status" value="1"/>
</dbReference>
<dbReference type="EMBL" id="DXHL01000032">
    <property type="protein sequence ID" value="HIW11216.1"/>
    <property type="molecule type" value="Genomic_DNA"/>
</dbReference>
<proteinExistence type="inferred from homology"/>
<dbReference type="Pfam" id="PF00406">
    <property type="entry name" value="ADK"/>
    <property type="match status" value="1"/>
</dbReference>
<keyword evidence="4 5" id="KW-0418">Kinase</keyword>
<evidence type="ECO:0000256" key="4">
    <source>
        <dbReference type="ARBA" id="ARBA00022777"/>
    </source>
</evidence>
<feature type="binding site" evidence="5">
    <location>
        <begin position="86"/>
        <end position="89"/>
    </location>
    <ligand>
        <name>AMP</name>
        <dbReference type="ChEBI" id="CHEBI:456215"/>
    </ligand>
</feature>
<organism evidence="8 9">
    <name type="scientific">Candidatus Rikenella faecigallinarum</name>
    <dbReference type="NCBI Taxonomy" id="2838745"/>
    <lineage>
        <taxon>Bacteria</taxon>
        <taxon>Pseudomonadati</taxon>
        <taxon>Bacteroidota</taxon>
        <taxon>Bacteroidia</taxon>
        <taxon>Bacteroidales</taxon>
        <taxon>Rikenellaceae</taxon>
        <taxon>Rikenella</taxon>
    </lineage>
</organism>
<comment type="domain">
    <text evidence="5">Consists of three domains, a large central CORE domain and two small peripheral domains, NMPbind and LID, which undergo movements during catalysis. The LID domain closes over the site of phosphoryl transfer upon ATP binding. Assembling and dissambling the active center during each catalytic cycle provides an effective means to prevent ATP hydrolysis.</text>
</comment>
<dbReference type="PANTHER" id="PTHR23359">
    <property type="entry name" value="NUCLEOTIDE KINASE"/>
    <property type="match status" value="1"/>
</dbReference>
<protein>
    <recommendedName>
        <fullName evidence="5 7">Adenylate kinase</fullName>
        <shortName evidence="5">AK</shortName>
        <ecNumber evidence="5 7">2.7.4.3</ecNumber>
    </recommendedName>
    <alternativeName>
        <fullName evidence="5">ATP-AMP transphosphorylase</fullName>
    </alternativeName>
    <alternativeName>
        <fullName evidence="5">ATP:AMP phosphotransferase</fullName>
    </alternativeName>
    <alternativeName>
        <fullName evidence="5">Adenylate monophosphate kinase</fullName>
    </alternativeName>
</protein>
<dbReference type="GO" id="GO:0005737">
    <property type="term" value="C:cytoplasm"/>
    <property type="evidence" value="ECO:0007669"/>
    <property type="project" value="UniProtKB-SubCell"/>
</dbReference>
<dbReference type="EC" id="2.7.4.3" evidence="5 7"/>
<dbReference type="PROSITE" id="PS00113">
    <property type="entry name" value="ADENYLATE_KINASE"/>
    <property type="match status" value="1"/>
</dbReference>
<sequence length="191" mass="21005">MLNIVLFGPPGAGKGTQAEKLQQKYGILHLSTGEVIRQEMNRGSELGRLAAQQMEGGKLASDELVLGIIENYLQEHRTAPGVIFDGFPRTLPQAEAFDSMLKKIGTQVTVMLALDVPDEVVTERILTRGKTSGRADDQSLETIQNRIAVYKKQTAVVADFYKKQDKFRAVNGVGTIDEIFDRLCAAIDALR</sequence>
<feature type="binding site" evidence="5">
    <location>
        <position position="174"/>
    </location>
    <ligand>
        <name>ATP</name>
        <dbReference type="ChEBI" id="CHEBI:30616"/>
    </ligand>
</feature>
<keyword evidence="2 5" id="KW-0545">Nucleotide biosynthesis</keyword>
<keyword evidence="1 5" id="KW-0808">Transferase</keyword>
<feature type="binding site" evidence="5">
    <location>
        <position position="128"/>
    </location>
    <ligand>
        <name>ATP</name>
        <dbReference type="ChEBI" id="CHEBI:30616"/>
    </ligand>
</feature>
<dbReference type="Gene3D" id="3.40.50.300">
    <property type="entry name" value="P-loop containing nucleotide triphosphate hydrolases"/>
    <property type="match status" value="1"/>
</dbReference>
<evidence type="ECO:0000256" key="3">
    <source>
        <dbReference type="ARBA" id="ARBA00022741"/>
    </source>
</evidence>
<evidence type="ECO:0000256" key="1">
    <source>
        <dbReference type="ARBA" id="ARBA00022679"/>
    </source>
</evidence>
<comment type="pathway">
    <text evidence="5">Purine metabolism; AMP biosynthesis via salvage pathway; AMP from ADP: step 1/1.</text>
</comment>
<dbReference type="NCBIfam" id="NF011105">
    <property type="entry name" value="PRK14532.1"/>
    <property type="match status" value="1"/>
</dbReference>
<dbReference type="GO" id="GO:0044209">
    <property type="term" value="P:AMP salvage"/>
    <property type="evidence" value="ECO:0007669"/>
    <property type="project" value="UniProtKB-UniRule"/>
</dbReference>
<keyword evidence="3 5" id="KW-0547">Nucleotide-binding</keyword>
<dbReference type="CDD" id="cd01428">
    <property type="entry name" value="ADK"/>
    <property type="match status" value="1"/>
</dbReference>
<evidence type="ECO:0000313" key="9">
    <source>
        <dbReference type="Proteomes" id="UP000823926"/>
    </source>
</evidence>
<feature type="binding site" evidence="5">
    <location>
        <begin position="11"/>
        <end position="16"/>
    </location>
    <ligand>
        <name>ATP</name>
        <dbReference type="ChEBI" id="CHEBI:30616"/>
    </ligand>
</feature>
<dbReference type="GO" id="GO:0005524">
    <property type="term" value="F:ATP binding"/>
    <property type="evidence" value="ECO:0007669"/>
    <property type="project" value="UniProtKB-UniRule"/>
</dbReference>
<comment type="caution">
    <text evidence="5">Lacks conserved residue(s) required for the propagation of feature annotation.</text>
</comment>
<feature type="region of interest" description="NMP" evidence="5">
    <location>
        <begin position="31"/>
        <end position="60"/>
    </location>
</feature>
<evidence type="ECO:0000313" key="8">
    <source>
        <dbReference type="EMBL" id="HIW11216.1"/>
    </source>
</evidence>
<dbReference type="InterPro" id="IPR000850">
    <property type="entry name" value="Adenylat/UMP-CMP_kin"/>
</dbReference>
<dbReference type="InterPro" id="IPR027417">
    <property type="entry name" value="P-loop_NTPase"/>
</dbReference>
<reference evidence="8" key="1">
    <citation type="journal article" date="2021" name="PeerJ">
        <title>Extensive microbial diversity within the chicken gut microbiome revealed by metagenomics and culture.</title>
        <authorList>
            <person name="Gilroy R."/>
            <person name="Ravi A."/>
            <person name="Getino M."/>
            <person name="Pursley I."/>
            <person name="Horton D.L."/>
            <person name="Alikhan N.F."/>
            <person name="Baker D."/>
            <person name="Gharbi K."/>
            <person name="Hall N."/>
            <person name="Watson M."/>
            <person name="Adriaenssens E.M."/>
            <person name="Foster-Nyarko E."/>
            <person name="Jarju S."/>
            <person name="Secka A."/>
            <person name="Antonio M."/>
            <person name="Oren A."/>
            <person name="Chaudhuri R.R."/>
            <person name="La Ragione R."/>
            <person name="Hildebrand F."/>
            <person name="Pallen M.J."/>
        </authorList>
    </citation>
    <scope>NUCLEOTIDE SEQUENCE</scope>
    <source>
        <strain evidence="8">ChiBcec15-1070</strain>
    </source>
</reference>
<keyword evidence="5" id="KW-0963">Cytoplasm</keyword>
<dbReference type="Proteomes" id="UP000823926">
    <property type="component" value="Unassembled WGS sequence"/>
</dbReference>
<comment type="subunit">
    <text evidence="5 7">Monomer.</text>
</comment>
<comment type="function">
    <text evidence="5">Catalyzes the reversible transfer of the terminal phosphate group between ATP and AMP. Plays an important role in cellular energy homeostasis and in adenine nucleotide metabolism.</text>
</comment>
<feature type="binding site" evidence="5">
    <location>
        <position position="37"/>
    </location>
    <ligand>
        <name>AMP</name>
        <dbReference type="ChEBI" id="CHEBI:456215"/>
    </ligand>
</feature>
<feature type="binding site" evidence="5">
    <location>
        <position position="134"/>
    </location>
    <ligand>
        <name>AMP</name>
        <dbReference type="ChEBI" id="CHEBI:456215"/>
    </ligand>
</feature>
<dbReference type="SUPFAM" id="SSF52540">
    <property type="entry name" value="P-loop containing nucleoside triphosphate hydrolases"/>
    <property type="match status" value="1"/>
</dbReference>
<dbReference type="PRINTS" id="PR00094">
    <property type="entry name" value="ADENYLTKNASE"/>
</dbReference>
<dbReference type="NCBIfam" id="NF011100">
    <property type="entry name" value="PRK14527.1"/>
    <property type="match status" value="1"/>
</dbReference>
<dbReference type="InterPro" id="IPR033690">
    <property type="entry name" value="Adenylat_kinase_CS"/>
</dbReference>
<dbReference type="AlphaFoldDB" id="A0A9D1QFP5"/>
<comment type="caution">
    <text evidence="8">The sequence shown here is derived from an EMBL/GenBank/DDBJ whole genome shotgun (WGS) entry which is preliminary data.</text>
</comment>
<gene>
    <name evidence="5" type="primary">adk</name>
    <name evidence="8" type="ORF">H9888_06955</name>
</gene>
<dbReference type="NCBIfam" id="NF011104">
    <property type="entry name" value="PRK14531.1"/>
    <property type="match status" value="1"/>
</dbReference>
<comment type="catalytic activity">
    <reaction evidence="5 7">
        <text>AMP + ATP = 2 ADP</text>
        <dbReference type="Rhea" id="RHEA:12973"/>
        <dbReference type="ChEBI" id="CHEBI:30616"/>
        <dbReference type="ChEBI" id="CHEBI:456215"/>
        <dbReference type="ChEBI" id="CHEBI:456216"/>
        <dbReference type="EC" id="2.7.4.3"/>
    </reaction>
</comment>
<comment type="subcellular location">
    <subcellularLocation>
        <location evidence="5 7">Cytoplasm</location>
    </subcellularLocation>
</comment>
<name>A0A9D1QFP5_9BACT</name>
<feature type="binding site" evidence="5">
    <location>
        <position position="146"/>
    </location>
    <ligand>
        <name>AMP</name>
        <dbReference type="ChEBI" id="CHEBI:456215"/>
    </ligand>
</feature>
<evidence type="ECO:0000256" key="6">
    <source>
        <dbReference type="RuleBase" id="RU003330"/>
    </source>
</evidence>
<keyword evidence="5 7" id="KW-0067">ATP-binding</keyword>
<evidence type="ECO:0000256" key="5">
    <source>
        <dbReference type="HAMAP-Rule" id="MF_00235"/>
    </source>
</evidence>
<evidence type="ECO:0000256" key="2">
    <source>
        <dbReference type="ARBA" id="ARBA00022727"/>
    </source>
</evidence>
<evidence type="ECO:0000256" key="7">
    <source>
        <dbReference type="RuleBase" id="RU003331"/>
    </source>
</evidence>
<dbReference type="NCBIfam" id="NF001381">
    <property type="entry name" value="PRK00279.1-3"/>
    <property type="match status" value="1"/>
</dbReference>